<dbReference type="AlphaFoldDB" id="A0A645IKI0"/>
<evidence type="ECO:0000313" key="1">
    <source>
        <dbReference type="EMBL" id="MPN51526.1"/>
    </source>
</evidence>
<reference evidence="1" key="1">
    <citation type="submission" date="2019-08" db="EMBL/GenBank/DDBJ databases">
        <authorList>
            <person name="Kucharzyk K."/>
            <person name="Murdoch R.W."/>
            <person name="Higgins S."/>
            <person name="Loffler F."/>
        </authorList>
    </citation>
    <scope>NUCLEOTIDE SEQUENCE</scope>
</reference>
<comment type="caution">
    <text evidence="1">The sequence shown here is derived from an EMBL/GenBank/DDBJ whole genome shotgun (WGS) entry which is preliminary data.</text>
</comment>
<sequence>MFFCRKSQVIECSFRIDRCEYAVAIRTFFIRHCPYAVNILSDLHLLLVIKRRPLRVTVGQLEFQGVRSVDLARNNDVVSILQNRFPRSVPVQNHGAGKTQFLIRRFGDIMKCYIGQLRRDRRIAGGERYLVTDI</sequence>
<accession>A0A645IKI0</accession>
<name>A0A645IKI0_9ZZZZ</name>
<gene>
    <name evidence="1" type="ORF">SDC9_199174</name>
</gene>
<dbReference type="EMBL" id="VSSQ01116728">
    <property type="protein sequence ID" value="MPN51526.1"/>
    <property type="molecule type" value="Genomic_DNA"/>
</dbReference>
<protein>
    <submittedName>
        <fullName evidence="1">Uncharacterized protein</fullName>
    </submittedName>
</protein>
<organism evidence="1">
    <name type="scientific">bioreactor metagenome</name>
    <dbReference type="NCBI Taxonomy" id="1076179"/>
    <lineage>
        <taxon>unclassified sequences</taxon>
        <taxon>metagenomes</taxon>
        <taxon>ecological metagenomes</taxon>
    </lineage>
</organism>
<proteinExistence type="predicted"/>